<organism evidence="2">
    <name type="scientific">Caloglossa beccarii</name>
    <dbReference type="NCBI Taxonomy" id="131038"/>
    <lineage>
        <taxon>Eukaryota</taxon>
        <taxon>Rhodophyta</taxon>
        <taxon>Florideophyceae</taxon>
        <taxon>Rhodymeniophycidae</taxon>
        <taxon>Ceramiales</taxon>
        <taxon>Delesseriaceae</taxon>
        <taxon>Caloglossa</taxon>
    </lineage>
</organism>
<accession>A0A1Z1M896</accession>
<dbReference type="AlphaFoldDB" id="A0A1Z1M896"/>
<dbReference type="RefSeq" id="YP_009393627.1">
    <property type="nucleotide sequence ID" value="NC_035269.1"/>
</dbReference>
<feature type="transmembrane region" description="Helical" evidence="1">
    <location>
        <begin position="15"/>
        <end position="37"/>
    </location>
</feature>
<gene>
    <name evidence="2" type="primary">orf41</name>
</gene>
<name>A0A1Z1M896_9FLOR</name>
<proteinExistence type="predicted"/>
<dbReference type="GeneID" id="33355356"/>
<keyword evidence="1" id="KW-1133">Transmembrane helix</keyword>
<protein>
    <submittedName>
        <fullName evidence="2">Uncharacterized protein</fullName>
    </submittedName>
</protein>
<evidence type="ECO:0000256" key="1">
    <source>
        <dbReference type="SAM" id="Phobius"/>
    </source>
</evidence>
<keyword evidence="1" id="KW-0472">Membrane</keyword>
<keyword evidence="2" id="KW-0934">Plastid</keyword>
<reference evidence="2" key="1">
    <citation type="journal article" date="2017" name="J. Phycol.">
        <title>Analysis of chloroplast genomes and a supermatrix inform reclassification of the Rhodomelaceae (Rhodophyta).</title>
        <authorList>
            <person name="Diaz-Tapia P."/>
            <person name="Maggs C.A."/>
            <person name="West J.A."/>
            <person name="Verbruggen H."/>
        </authorList>
    </citation>
    <scope>NUCLEOTIDE SEQUENCE</scope>
    <source>
        <strain evidence="2">JW4523</strain>
    </source>
</reference>
<geneLocation type="chloroplast" evidence="2"/>
<sequence length="41" mass="4979">MYLSSLIKLIKLENYLYLKLFLLFLFIIVTFIENLLLKIDL</sequence>
<dbReference type="EMBL" id="MF101422">
    <property type="protein sequence ID" value="ARW62189.1"/>
    <property type="molecule type" value="Genomic_DNA"/>
</dbReference>
<evidence type="ECO:0000313" key="2">
    <source>
        <dbReference type="EMBL" id="ARW62189.1"/>
    </source>
</evidence>
<keyword evidence="2" id="KW-0150">Chloroplast</keyword>
<keyword evidence="1" id="KW-0812">Transmembrane</keyword>